<evidence type="ECO:0000256" key="1">
    <source>
        <dbReference type="SAM" id="MobiDB-lite"/>
    </source>
</evidence>
<dbReference type="EMBL" id="QCYY01002351">
    <property type="protein sequence ID" value="ROT71030.1"/>
    <property type="molecule type" value="Genomic_DNA"/>
</dbReference>
<reference evidence="2 3" key="1">
    <citation type="submission" date="2018-04" db="EMBL/GenBank/DDBJ databases">
        <authorList>
            <person name="Zhang X."/>
            <person name="Yuan J."/>
            <person name="Li F."/>
            <person name="Xiang J."/>
        </authorList>
    </citation>
    <scope>NUCLEOTIDE SEQUENCE [LARGE SCALE GENOMIC DNA]</scope>
    <source>
        <tissue evidence="2">Muscle</tissue>
    </source>
</reference>
<name>A0A423T3E6_PENVA</name>
<gene>
    <name evidence="2" type="ORF">C7M84_010669</name>
</gene>
<organism evidence="2 3">
    <name type="scientific">Penaeus vannamei</name>
    <name type="common">Whiteleg shrimp</name>
    <name type="synonym">Litopenaeus vannamei</name>
    <dbReference type="NCBI Taxonomy" id="6689"/>
    <lineage>
        <taxon>Eukaryota</taxon>
        <taxon>Metazoa</taxon>
        <taxon>Ecdysozoa</taxon>
        <taxon>Arthropoda</taxon>
        <taxon>Crustacea</taxon>
        <taxon>Multicrustacea</taxon>
        <taxon>Malacostraca</taxon>
        <taxon>Eumalacostraca</taxon>
        <taxon>Eucarida</taxon>
        <taxon>Decapoda</taxon>
        <taxon>Dendrobranchiata</taxon>
        <taxon>Penaeoidea</taxon>
        <taxon>Penaeidae</taxon>
        <taxon>Penaeus</taxon>
    </lineage>
</organism>
<feature type="compositionally biased region" description="Basic and acidic residues" evidence="1">
    <location>
        <begin position="16"/>
        <end position="29"/>
    </location>
</feature>
<comment type="caution">
    <text evidence="2">The sequence shown here is derived from an EMBL/GenBank/DDBJ whole genome shotgun (WGS) entry which is preliminary data.</text>
</comment>
<dbReference type="GO" id="GO:0030695">
    <property type="term" value="F:GTPase regulator activity"/>
    <property type="evidence" value="ECO:0007669"/>
    <property type="project" value="InterPro"/>
</dbReference>
<keyword evidence="3" id="KW-1185">Reference proteome</keyword>
<dbReference type="PROSITE" id="PS50877">
    <property type="entry name" value="GOLOCO"/>
    <property type="match status" value="1"/>
</dbReference>
<proteinExistence type="predicted"/>
<accession>A0A423T3E6</accession>
<reference evidence="2 3" key="2">
    <citation type="submission" date="2019-01" db="EMBL/GenBank/DDBJ databases">
        <title>The decoding of complex shrimp genome reveals the adaptation for benthos swimmer, frequently molting mechanism and breeding impact on genome.</title>
        <authorList>
            <person name="Sun Y."/>
            <person name="Gao Y."/>
            <person name="Yu Y."/>
        </authorList>
    </citation>
    <scope>NUCLEOTIDE SEQUENCE [LARGE SCALE GENOMIC DNA]</scope>
    <source>
        <tissue evidence="2">Muscle</tissue>
    </source>
</reference>
<feature type="region of interest" description="Disordered" evidence="1">
    <location>
        <begin position="15"/>
        <end position="38"/>
    </location>
</feature>
<dbReference type="InterPro" id="IPR003109">
    <property type="entry name" value="GoLoco_motif"/>
</dbReference>
<dbReference type="AlphaFoldDB" id="A0A423T3E6"/>
<sequence>MREMVMREMMTMTRCPGERGREREGEHRRIITNPPPPPSPLSTCRHGAFLVSVSLKKVARAVLSPKTPLRNHLHYPGLFGLVMVSGWNGSVFPPIPALSEAIPVALLSPSHISPSHPLSLYSLPFDHSPLSPSPSLLLTPLSFSPSPPLSSPLSPSHPLIPLTSPLSPSPPPLPCDVEIACCLAPAVQSKGVDGGLYLPTQTRDDRSEAAGDYMLELLDRMSKYRLDDQRCSLPHTFNQHPQLTNVSEYEAELLNLLPSTYQCPVVSNLKGRCRALYSLSFCVASSTTRPDPTRRDTGLLRRRLSVGSGSLGKKRVLNAMRRAIKKEEIKNDGASSLTAPTYHSSILEAVLSEGCRQDTLLLQDTFASSPLRKVCHQHRRSINFIGDSPAWKLNWRASRTGPVSPLASSGPVCCAASFVSWVRISGLCERTFDTFLFLLVLLRSFISNSFNASRSSSFLSFQLVQRFSFFFVPFFPTRSTRILQNLRKKK</sequence>
<dbReference type="Proteomes" id="UP000283509">
    <property type="component" value="Unassembled WGS sequence"/>
</dbReference>
<evidence type="ECO:0000313" key="2">
    <source>
        <dbReference type="EMBL" id="ROT71030.1"/>
    </source>
</evidence>
<protein>
    <submittedName>
        <fullName evidence="2">Uncharacterized protein</fullName>
    </submittedName>
</protein>
<evidence type="ECO:0000313" key="3">
    <source>
        <dbReference type="Proteomes" id="UP000283509"/>
    </source>
</evidence>